<dbReference type="Proteomes" id="UP000627292">
    <property type="component" value="Unassembled WGS sequence"/>
</dbReference>
<evidence type="ECO:0000313" key="4">
    <source>
        <dbReference type="Proteomes" id="UP000627292"/>
    </source>
</evidence>
<dbReference type="PANTHER" id="PTHR19353">
    <property type="entry name" value="FATTY ACID DESATURASE 2"/>
    <property type="match status" value="1"/>
</dbReference>
<protein>
    <submittedName>
        <fullName evidence="3">Fatty acid desaturase</fullName>
    </submittedName>
</protein>
<dbReference type="GO" id="GO:0016020">
    <property type="term" value="C:membrane"/>
    <property type="evidence" value="ECO:0007669"/>
    <property type="project" value="TreeGrafter"/>
</dbReference>
<dbReference type="AlphaFoldDB" id="A0A917MVC6"/>
<keyword evidence="4" id="KW-1185">Reference proteome</keyword>
<evidence type="ECO:0000313" key="3">
    <source>
        <dbReference type="EMBL" id="GGH66390.1"/>
    </source>
</evidence>
<reference evidence="3" key="2">
    <citation type="submission" date="2020-09" db="EMBL/GenBank/DDBJ databases">
        <authorList>
            <person name="Sun Q."/>
            <person name="Zhou Y."/>
        </authorList>
    </citation>
    <scope>NUCLEOTIDE SEQUENCE</scope>
    <source>
        <strain evidence="3">CGMCC 1.15290</strain>
    </source>
</reference>
<keyword evidence="1" id="KW-1133">Transmembrane helix</keyword>
<feature type="transmembrane region" description="Helical" evidence="1">
    <location>
        <begin position="201"/>
        <end position="222"/>
    </location>
</feature>
<dbReference type="GO" id="GO:0016717">
    <property type="term" value="F:oxidoreductase activity, acting on paired donors, with oxidation of a pair of donors resulting in the reduction of molecular oxygen to two molecules of water"/>
    <property type="evidence" value="ECO:0007669"/>
    <property type="project" value="TreeGrafter"/>
</dbReference>
<dbReference type="CDD" id="cd03506">
    <property type="entry name" value="Delta6-FADS-like"/>
    <property type="match status" value="1"/>
</dbReference>
<keyword evidence="1" id="KW-0472">Membrane</keyword>
<evidence type="ECO:0000259" key="2">
    <source>
        <dbReference type="Pfam" id="PF00487"/>
    </source>
</evidence>
<dbReference type="Pfam" id="PF00487">
    <property type="entry name" value="FA_desaturase"/>
    <property type="match status" value="1"/>
</dbReference>
<evidence type="ECO:0000256" key="1">
    <source>
        <dbReference type="SAM" id="Phobius"/>
    </source>
</evidence>
<keyword evidence="1" id="KW-0812">Transmembrane</keyword>
<sequence length="354" mass="40454">MLTPKFAHVKQSFHVELKKRINEYFATTGKSTTGGIRLFSKALFLILALTYTYIQLVFFTPGVWVALGLCVVMGLLVASIGFNVMHDGGHGSFSRSTAVNKMAAVTAEVLGASHFMWNMKHNVIHHAYTNIDGIDDDIDAKPFLRMASTQEYLKMHRFQHVYFVALYAIFHLYWVLFSDYKKYFSGKIGDMPIKKMKTADHITFWGFKLLHYALFFIIPIVVLGFTTWIIGFSVVTVVTGFTLSIVFQLAHTVEHTEFPVPAEDGRLQDEWAIHQLKTTANFATRNKLISWFVGGLNFQVEHHLFPKISHIHYPAINKIVKQACQEYDVVYVEYPKMYHAVASHVAFLKQMGKQ</sequence>
<dbReference type="InterPro" id="IPR012171">
    <property type="entry name" value="Fatty_acid_desaturase"/>
</dbReference>
<dbReference type="RefSeq" id="WP_188951938.1">
    <property type="nucleotide sequence ID" value="NZ_BMIB01000002.1"/>
</dbReference>
<accession>A0A917MVC6</accession>
<feature type="transmembrane region" description="Helical" evidence="1">
    <location>
        <begin position="64"/>
        <end position="86"/>
    </location>
</feature>
<reference evidence="3" key="1">
    <citation type="journal article" date="2014" name="Int. J. Syst. Evol. Microbiol.">
        <title>Complete genome sequence of Corynebacterium casei LMG S-19264T (=DSM 44701T), isolated from a smear-ripened cheese.</title>
        <authorList>
            <consortium name="US DOE Joint Genome Institute (JGI-PGF)"/>
            <person name="Walter F."/>
            <person name="Albersmeier A."/>
            <person name="Kalinowski J."/>
            <person name="Ruckert C."/>
        </authorList>
    </citation>
    <scope>NUCLEOTIDE SEQUENCE</scope>
    <source>
        <strain evidence="3">CGMCC 1.15290</strain>
    </source>
</reference>
<dbReference type="PANTHER" id="PTHR19353:SF19">
    <property type="entry name" value="DELTA(5) FATTY ACID DESATURASE C-RELATED"/>
    <property type="match status" value="1"/>
</dbReference>
<name>A0A917MVC6_9BACT</name>
<feature type="transmembrane region" description="Helical" evidence="1">
    <location>
        <begin position="38"/>
        <end position="58"/>
    </location>
</feature>
<gene>
    <name evidence="3" type="ORF">GCM10011379_20530</name>
</gene>
<proteinExistence type="predicted"/>
<dbReference type="GO" id="GO:0008610">
    <property type="term" value="P:lipid biosynthetic process"/>
    <property type="evidence" value="ECO:0007669"/>
    <property type="project" value="UniProtKB-ARBA"/>
</dbReference>
<feature type="domain" description="Fatty acid desaturase" evidence="2">
    <location>
        <begin position="63"/>
        <end position="334"/>
    </location>
</feature>
<dbReference type="EMBL" id="BMIB01000002">
    <property type="protein sequence ID" value="GGH66390.1"/>
    <property type="molecule type" value="Genomic_DNA"/>
</dbReference>
<comment type="caution">
    <text evidence="3">The sequence shown here is derived from an EMBL/GenBank/DDBJ whole genome shotgun (WGS) entry which is preliminary data.</text>
</comment>
<organism evidence="3 4">
    <name type="scientific">Filimonas zeae</name>
    <dbReference type="NCBI Taxonomy" id="1737353"/>
    <lineage>
        <taxon>Bacteria</taxon>
        <taxon>Pseudomonadati</taxon>
        <taxon>Bacteroidota</taxon>
        <taxon>Chitinophagia</taxon>
        <taxon>Chitinophagales</taxon>
        <taxon>Chitinophagaceae</taxon>
        <taxon>Filimonas</taxon>
    </lineage>
</organism>
<dbReference type="InterPro" id="IPR005804">
    <property type="entry name" value="FA_desaturase_dom"/>
</dbReference>
<feature type="transmembrane region" description="Helical" evidence="1">
    <location>
        <begin position="228"/>
        <end position="250"/>
    </location>
</feature>
<dbReference type="PIRSF" id="PIRSF015921">
    <property type="entry name" value="FA_sphinglp_des"/>
    <property type="match status" value="1"/>
</dbReference>
<feature type="transmembrane region" description="Helical" evidence="1">
    <location>
        <begin position="161"/>
        <end position="180"/>
    </location>
</feature>